<dbReference type="PRINTS" id="PR00707">
    <property type="entry name" value="UBCTHYDRLASE"/>
</dbReference>
<dbReference type="InterPro" id="IPR041507">
    <property type="entry name" value="UCH_C"/>
</dbReference>
<dbReference type="PANTHER" id="PTHR10589">
    <property type="entry name" value="UBIQUITIN CARBOXYL-TERMINAL HYDROLASE"/>
    <property type="match status" value="1"/>
</dbReference>
<dbReference type="InterPro" id="IPR001578">
    <property type="entry name" value="Peptidase_C12_UCH"/>
</dbReference>
<dbReference type="Pfam" id="PF01088">
    <property type="entry name" value="Peptidase_C12"/>
    <property type="match status" value="1"/>
</dbReference>
<evidence type="ECO:0000256" key="1">
    <source>
        <dbReference type="ARBA" id="ARBA00000707"/>
    </source>
</evidence>
<dbReference type="OrthoDB" id="1924260at2759"/>
<dbReference type="EC" id="3.4.19.12" evidence="7 11"/>
<sequence>MGDEWCTIESDPGVFTQLCEEIGVKGVQFEEIYSLGPEAFMQLDMEKIYGLVFLFKWEKQTDDRPTVDAADHGIFFAQQVIQNACATQAIMSCLMNSEKLDLGPHLKEFKEFTSFLDPQMKGLAVSNSEPVRKAHNSFRQQSSFEITHDKEEKGGDAFHFIGYICRNNMVYELDGLKQGPVWIADVPEGTCWADKAREEVQRRIEAYTAKAASAGKEESVELRFNLMAIIGNRLQEAEQKAERQRYLRQRANISLVSRGEDVELLDEVDDDDAPTDIPSFEELSAREVSEVKSVVAGCTGTLKELSVIIEAEQKKRKKWMDENSLRRADLVPLALCAMRHLARKGQLMAALEKGKEVHLKRVEEKKAATATAH</sequence>
<dbReference type="InterPro" id="IPR038765">
    <property type="entry name" value="Papain-like_cys_pep_sf"/>
</dbReference>
<evidence type="ECO:0000256" key="10">
    <source>
        <dbReference type="PROSITE-ProRule" id="PRU01393"/>
    </source>
</evidence>
<dbReference type="GO" id="GO:0006511">
    <property type="term" value="P:ubiquitin-dependent protein catabolic process"/>
    <property type="evidence" value="ECO:0007669"/>
    <property type="project" value="UniProtKB-UniRule"/>
</dbReference>
<dbReference type="GO" id="GO:0005737">
    <property type="term" value="C:cytoplasm"/>
    <property type="evidence" value="ECO:0007669"/>
    <property type="project" value="TreeGrafter"/>
</dbReference>
<evidence type="ECO:0000259" key="12">
    <source>
        <dbReference type="PROSITE" id="PS52048"/>
    </source>
</evidence>
<evidence type="ECO:0000256" key="8">
    <source>
        <dbReference type="PIRSR" id="PIRSR038120-1"/>
    </source>
</evidence>
<dbReference type="PROSITE" id="PS52048">
    <property type="entry name" value="UCH_DOMAIN"/>
    <property type="match status" value="1"/>
</dbReference>
<dbReference type="OMA" id="XAKEKQN"/>
<evidence type="ECO:0000256" key="11">
    <source>
        <dbReference type="RuleBase" id="RU361215"/>
    </source>
</evidence>
<feature type="site" description="Transition state stabilizer" evidence="10">
    <location>
        <position position="79"/>
    </location>
</feature>
<dbReference type="InterPro" id="IPR017390">
    <property type="entry name" value="Ubiquitinyl_hydrolase_UCH37"/>
</dbReference>
<dbReference type="CDD" id="cd09617">
    <property type="entry name" value="Peptidase_C12_UCH37_BAP1"/>
    <property type="match status" value="1"/>
</dbReference>
<dbReference type="AlphaFoldDB" id="A0A813GB86"/>
<dbReference type="PIRSF" id="PIRSF038120">
    <property type="entry name" value="Ubiquitinyl_hydrolase_UCH37"/>
    <property type="match status" value="1"/>
</dbReference>
<organism evidence="13 14">
    <name type="scientific">Polarella glacialis</name>
    <name type="common">Dinoflagellate</name>
    <dbReference type="NCBI Taxonomy" id="89957"/>
    <lineage>
        <taxon>Eukaryota</taxon>
        <taxon>Sar</taxon>
        <taxon>Alveolata</taxon>
        <taxon>Dinophyceae</taxon>
        <taxon>Suessiales</taxon>
        <taxon>Suessiaceae</taxon>
        <taxon>Polarella</taxon>
    </lineage>
</organism>
<evidence type="ECO:0000256" key="9">
    <source>
        <dbReference type="PIRSR" id="PIRSR038120-2"/>
    </source>
</evidence>
<dbReference type="InterPro" id="IPR036959">
    <property type="entry name" value="Peptidase_C12_UCH_sf"/>
</dbReference>
<dbReference type="Pfam" id="PF18031">
    <property type="entry name" value="UCH_C"/>
    <property type="match status" value="1"/>
</dbReference>
<dbReference type="EMBL" id="CAJNNV010028186">
    <property type="protein sequence ID" value="CAE8623515.1"/>
    <property type="molecule type" value="Genomic_DNA"/>
</dbReference>
<evidence type="ECO:0000256" key="3">
    <source>
        <dbReference type="ARBA" id="ARBA00022670"/>
    </source>
</evidence>
<keyword evidence="6 7" id="KW-0788">Thiol protease</keyword>
<feature type="active site" description="Nucleophile" evidence="8 10">
    <location>
        <position position="85"/>
    </location>
</feature>
<gene>
    <name evidence="13" type="ORF">PGLA1383_LOCUS40786</name>
</gene>
<comment type="similarity">
    <text evidence="2 7 10 11">Belongs to the peptidase C12 family.</text>
</comment>
<feature type="site" description="Important for enzyme activity" evidence="9 10">
    <location>
        <position position="174"/>
    </location>
</feature>
<proteinExistence type="inferred from homology"/>
<dbReference type="PANTHER" id="PTHR10589:SF16">
    <property type="entry name" value="UBIQUITIN CARBOXYL-TERMINAL HYDROLASE ISOZYME L5"/>
    <property type="match status" value="1"/>
</dbReference>
<dbReference type="GO" id="GO:0016579">
    <property type="term" value="P:protein deubiquitination"/>
    <property type="evidence" value="ECO:0007669"/>
    <property type="project" value="InterPro"/>
</dbReference>
<dbReference type="Proteomes" id="UP000654075">
    <property type="component" value="Unassembled WGS sequence"/>
</dbReference>
<evidence type="ECO:0000256" key="5">
    <source>
        <dbReference type="ARBA" id="ARBA00022801"/>
    </source>
</evidence>
<evidence type="ECO:0000256" key="7">
    <source>
        <dbReference type="PIRNR" id="PIRNR038120"/>
    </source>
</evidence>
<feature type="active site" description="Proton donor" evidence="8 10">
    <location>
        <position position="159"/>
    </location>
</feature>
<feature type="domain" description="UCH catalytic" evidence="12">
    <location>
        <begin position="4"/>
        <end position="231"/>
    </location>
</feature>
<evidence type="ECO:0000313" key="14">
    <source>
        <dbReference type="Proteomes" id="UP000654075"/>
    </source>
</evidence>
<evidence type="ECO:0000256" key="4">
    <source>
        <dbReference type="ARBA" id="ARBA00022786"/>
    </source>
</evidence>
<comment type="catalytic activity">
    <reaction evidence="1 7 10 11">
        <text>Thiol-dependent hydrolysis of ester, thioester, amide, peptide and isopeptide bonds formed by the C-terminal Gly of ubiquitin (a 76-residue protein attached to proteins as an intracellular targeting signal).</text>
        <dbReference type="EC" id="3.4.19.12"/>
    </reaction>
</comment>
<name>A0A813GB86_POLGL</name>
<evidence type="ECO:0000313" key="13">
    <source>
        <dbReference type="EMBL" id="CAE8623515.1"/>
    </source>
</evidence>
<dbReference type="Gene3D" id="1.20.58.860">
    <property type="match status" value="1"/>
</dbReference>
<keyword evidence="14" id="KW-1185">Reference proteome</keyword>
<keyword evidence="5 7" id="KW-0378">Hydrolase</keyword>
<keyword evidence="4 7" id="KW-0833">Ubl conjugation pathway</keyword>
<dbReference type="Gene3D" id="3.40.532.10">
    <property type="entry name" value="Peptidase C12, ubiquitin carboxyl-terminal hydrolase"/>
    <property type="match status" value="1"/>
</dbReference>
<evidence type="ECO:0000256" key="6">
    <source>
        <dbReference type="ARBA" id="ARBA00022807"/>
    </source>
</evidence>
<dbReference type="GO" id="GO:0004843">
    <property type="term" value="F:cysteine-type deubiquitinase activity"/>
    <property type="evidence" value="ECO:0007669"/>
    <property type="project" value="UniProtKB-UniRule"/>
</dbReference>
<keyword evidence="3 7" id="KW-0645">Protease</keyword>
<reference evidence="13" key="1">
    <citation type="submission" date="2021-02" db="EMBL/GenBank/DDBJ databases">
        <authorList>
            <person name="Dougan E. K."/>
            <person name="Rhodes N."/>
            <person name="Thang M."/>
            <person name="Chan C."/>
        </authorList>
    </citation>
    <scope>NUCLEOTIDE SEQUENCE</scope>
</reference>
<protein>
    <recommendedName>
        <fullName evidence="7 11">Ubiquitin carboxyl-terminal hydrolase</fullName>
        <ecNumber evidence="7 11">3.4.19.12</ecNumber>
    </recommendedName>
</protein>
<accession>A0A813GB86</accession>
<comment type="caution">
    <text evidence="13">The sequence shown here is derived from an EMBL/GenBank/DDBJ whole genome shotgun (WGS) entry which is preliminary data.</text>
</comment>
<evidence type="ECO:0000256" key="2">
    <source>
        <dbReference type="ARBA" id="ARBA00009326"/>
    </source>
</evidence>
<dbReference type="SUPFAM" id="SSF54001">
    <property type="entry name" value="Cysteine proteinases"/>
    <property type="match status" value="1"/>
</dbReference>